<dbReference type="AlphaFoldDB" id="A0A4Y2HQW6"/>
<name>A0A4Y2HQW6_ARAVE</name>
<keyword evidence="1" id="KW-0238">DNA-binding</keyword>
<organism evidence="3 4">
    <name type="scientific">Araneus ventricosus</name>
    <name type="common">Orbweaver spider</name>
    <name type="synonym">Epeira ventricosa</name>
    <dbReference type="NCBI Taxonomy" id="182803"/>
    <lineage>
        <taxon>Eukaryota</taxon>
        <taxon>Metazoa</taxon>
        <taxon>Ecdysozoa</taxon>
        <taxon>Arthropoda</taxon>
        <taxon>Chelicerata</taxon>
        <taxon>Arachnida</taxon>
        <taxon>Araneae</taxon>
        <taxon>Araneomorphae</taxon>
        <taxon>Entelegynae</taxon>
        <taxon>Araneoidea</taxon>
        <taxon>Araneidae</taxon>
        <taxon>Araneus</taxon>
    </lineage>
</organism>
<evidence type="ECO:0000256" key="1">
    <source>
        <dbReference type="ARBA" id="ARBA00023125"/>
    </source>
</evidence>
<evidence type="ECO:0000313" key="3">
    <source>
        <dbReference type="EMBL" id="GBM67807.1"/>
    </source>
</evidence>
<dbReference type="EMBL" id="BGPR01002103">
    <property type="protein sequence ID" value="GBM67807.1"/>
    <property type="molecule type" value="Genomic_DNA"/>
</dbReference>
<dbReference type="Proteomes" id="UP000499080">
    <property type="component" value="Unassembled WGS sequence"/>
</dbReference>
<accession>A0A4Y2HQW6</accession>
<sequence>MNGPLKASIGWLENFKKRRNIIFLKICSENASVDASSCEDWLAELPSALKDSKADDLFNTDETGLFFHCLPNKTAAFKGEECLGGKQCNLHVTALGS</sequence>
<protein>
    <recommendedName>
        <fullName evidence="2">HTH CENPB-type domain-containing protein</fullName>
    </recommendedName>
</protein>
<gene>
    <name evidence="3" type="ORF">AVEN_216254_1</name>
</gene>
<proteinExistence type="predicted"/>
<keyword evidence="4" id="KW-1185">Reference proteome</keyword>
<feature type="domain" description="HTH CENPB-type" evidence="2">
    <location>
        <begin position="1"/>
        <end position="25"/>
    </location>
</feature>
<evidence type="ECO:0000313" key="4">
    <source>
        <dbReference type="Proteomes" id="UP000499080"/>
    </source>
</evidence>
<reference evidence="3 4" key="1">
    <citation type="journal article" date="2019" name="Sci. Rep.">
        <title>Orb-weaving spider Araneus ventricosus genome elucidates the spidroin gene catalogue.</title>
        <authorList>
            <person name="Kono N."/>
            <person name="Nakamura H."/>
            <person name="Ohtoshi R."/>
            <person name="Moran D.A.P."/>
            <person name="Shinohara A."/>
            <person name="Yoshida Y."/>
            <person name="Fujiwara M."/>
            <person name="Mori M."/>
            <person name="Tomita M."/>
            <person name="Arakawa K."/>
        </authorList>
    </citation>
    <scope>NUCLEOTIDE SEQUENCE [LARGE SCALE GENOMIC DNA]</scope>
</reference>
<dbReference type="GO" id="GO:0003677">
    <property type="term" value="F:DNA binding"/>
    <property type="evidence" value="ECO:0007669"/>
    <property type="project" value="UniProtKB-KW"/>
</dbReference>
<evidence type="ECO:0000259" key="2">
    <source>
        <dbReference type="PROSITE" id="PS51253"/>
    </source>
</evidence>
<comment type="caution">
    <text evidence="3">The sequence shown here is derived from an EMBL/GenBank/DDBJ whole genome shotgun (WGS) entry which is preliminary data.</text>
</comment>
<dbReference type="OrthoDB" id="6511796at2759"/>
<dbReference type="InterPro" id="IPR006600">
    <property type="entry name" value="HTH_CenpB_DNA-bd_dom"/>
</dbReference>
<dbReference type="PROSITE" id="PS51253">
    <property type="entry name" value="HTH_CENPB"/>
    <property type="match status" value="1"/>
</dbReference>